<dbReference type="InterPro" id="IPR046350">
    <property type="entry name" value="Cystatin_sf"/>
</dbReference>
<keyword evidence="3" id="KW-1185">Reference proteome</keyword>
<evidence type="ECO:0000259" key="1">
    <source>
        <dbReference type="Pfam" id="PF17881"/>
    </source>
</evidence>
<evidence type="ECO:0000313" key="2">
    <source>
        <dbReference type="EMBL" id="MFD1178766.1"/>
    </source>
</evidence>
<gene>
    <name evidence="2" type="ORF">ACFQ3W_21045</name>
</gene>
<dbReference type="SUPFAM" id="SSF54403">
    <property type="entry name" value="Cystatin/monellin"/>
    <property type="match status" value="2"/>
</dbReference>
<dbReference type="Gene3D" id="3.10.450.40">
    <property type="match status" value="2"/>
</dbReference>
<evidence type="ECO:0000313" key="3">
    <source>
        <dbReference type="Proteomes" id="UP001597262"/>
    </source>
</evidence>
<comment type="caution">
    <text evidence="2">The sequence shown here is derived from an EMBL/GenBank/DDBJ whole genome shotgun (WGS) entry which is preliminary data.</text>
</comment>
<dbReference type="EMBL" id="JBHTLM010000020">
    <property type="protein sequence ID" value="MFD1178766.1"/>
    <property type="molecule type" value="Genomic_DNA"/>
</dbReference>
<proteinExistence type="predicted"/>
<reference evidence="3" key="1">
    <citation type="journal article" date="2019" name="Int. J. Syst. Evol. Microbiol.">
        <title>The Global Catalogue of Microorganisms (GCM) 10K type strain sequencing project: providing services to taxonomists for standard genome sequencing and annotation.</title>
        <authorList>
            <consortium name="The Broad Institute Genomics Platform"/>
            <consortium name="The Broad Institute Genome Sequencing Center for Infectious Disease"/>
            <person name="Wu L."/>
            <person name="Ma J."/>
        </authorList>
    </citation>
    <scope>NUCLEOTIDE SEQUENCE [LARGE SCALE GENOMIC DNA]</scope>
    <source>
        <strain evidence="3">CCUG 59189</strain>
    </source>
</reference>
<protein>
    <submittedName>
        <fullName evidence="2">DUF5590 domain-containing protein</fullName>
    </submittedName>
</protein>
<dbReference type="RefSeq" id="WP_379321206.1">
    <property type="nucleotide sequence ID" value="NZ_JBHTLM010000020.1"/>
</dbReference>
<name>A0ABW3S404_9BACL</name>
<dbReference type="Pfam" id="PF17881">
    <property type="entry name" value="TseB"/>
    <property type="match status" value="1"/>
</dbReference>
<feature type="domain" description="Cell wall elongation regulator TseB-like" evidence="1">
    <location>
        <begin position="39"/>
        <end position="82"/>
    </location>
</feature>
<dbReference type="InterPro" id="IPR041401">
    <property type="entry name" value="TseB-like_dom"/>
</dbReference>
<dbReference type="Proteomes" id="UP001597262">
    <property type="component" value="Unassembled WGS sequence"/>
</dbReference>
<organism evidence="2 3">
    <name type="scientific">Paenibacillus puldeungensis</name>
    <dbReference type="NCBI Taxonomy" id="696536"/>
    <lineage>
        <taxon>Bacteria</taxon>
        <taxon>Bacillati</taxon>
        <taxon>Bacillota</taxon>
        <taxon>Bacilli</taxon>
        <taxon>Bacillales</taxon>
        <taxon>Paenibacillaceae</taxon>
        <taxon>Paenibacillus</taxon>
    </lineage>
</organism>
<sequence length="161" mass="19217">MRKRTKWLLLSLLILLLVLFGLHRFYIYVNQDYWNGESAAIQQAKQESGLVESDQVWKSVWDEVCWVVKGKDESGRDMMVWLRKDHAPEVRLLSEGVSEDQVRTLIKDRLPGIKIVRLLPGVYNDKLVWQLFYKEKDHHYYRFFDFSKGEPLEEVFTLPNR</sequence>
<accession>A0ABW3S404</accession>